<dbReference type="AlphaFoldDB" id="A0A382PAK5"/>
<reference evidence="1" key="1">
    <citation type="submission" date="2018-05" db="EMBL/GenBank/DDBJ databases">
        <authorList>
            <person name="Lanie J.A."/>
            <person name="Ng W.-L."/>
            <person name="Kazmierczak K.M."/>
            <person name="Andrzejewski T.M."/>
            <person name="Davidsen T.M."/>
            <person name="Wayne K.J."/>
            <person name="Tettelin H."/>
            <person name="Glass J.I."/>
            <person name="Rusch D."/>
            <person name="Podicherti R."/>
            <person name="Tsui H.-C.T."/>
            <person name="Winkler M.E."/>
        </authorList>
    </citation>
    <scope>NUCLEOTIDE SEQUENCE</scope>
</reference>
<dbReference type="EMBL" id="UINC01106038">
    <property type="protein sequence ID" value="SVC70413.1"/>
    <property type="molecule type" value="Genomic_DNA"/>
</dbReference>
<proteinExistence type="predicted"/>
<sequence length="222" mass="24728">MMILLALATALNTWSGERHYTFEDDKAWEVITGEWEIKKGECHSTKEAEEAIVLLKKSEDVDMDGVEYISVRAHDLGTGEWQNIFVVFGNDGKSENYYLGGVFVGGRQEWAFDNVGMKTNKRAGAVLAVACAPQCPPGKWFEIRLEFKTGEAILIGGEEGDKVEERVRHKFGKIQGGRIGLGTSKSIAKYKDFIVGGKGVQSMPVSPQDRMTTTWAKIKRNY</sequence>
<evidence type="ECO:0008006" key="2">
    <source>
        <dbReference type="Google" id="ProtNLM"/>
    </source>
</evidence>
<dbReference type="Gene3D" id="2.60.120.560">
    <property type="entry name" value="Exo-inulinase, domain 1"/>
    <property type="match status" value="1"/>
</dbReference>
<organism evidence="1">
    <name type="scientific">marine metagenome</name>
    <dbReference type="NCBI Taxonomy" id="408172"/>
    <lineage>
        <taxon>unclassified sequences</taxon>
        <taxon>metagenomes</taxon>
        <taxon>ecological metagenomes</taxon>
    </lineage>
</organism>
<protein>
    <recommendedName>
        <fullName evidence="2">3-keto-disaccharide hydrolase domain-containing protein</fullName>
    </recommendedName>
</protein>
<accession>A0A382PAK5</accession>
<gene>
    <name evidence="1" type="ORF">METZ01_LOCUS323267</name>
</gene>
<evidence type="ECO:0000313" key="1">
    <source>
        <dbReference type="EMBL" id="SVC70413.1"/>
    </source>
</evidence>
<name>A0A382PAK5_9ZZZZ</name>